<dbReference type="HAMAP" id="MF_02214">
    <property type="entry name" value="Lipid_II_synth_MurT"/>
    <property type="match status" value="1"/>
</dbReference>
<dbReference type="SUPFAM" id="SSF53623">
    <property type="entry name" value="MurD-like peptide ligases, catalytic domain"/>
    <property type="match status" value="1"/>
</dbReference>
<evidence type="ECO:0000256" key="1">
    <source>
        <dbReference type="HAMAP-Rule" id="MF_02214"/>
    </source>
</evidence>
<comment type="similarity">
    <text evidence="1">Belongs to the MurCDEF family. MurT subfamily.</text>
</comment>
<comment type="catalytic activity">
    <reaction evidence="1">
        <text>beta-D-GlcNAc-(1-&gt;4)-Mur2Ac(oyl-L-Ala-gamma-D-Glu-L-Lys-D-Ala-D-Ala)-di-trans,octa-cis-undecaprenyl diphosphate + ATP = beta-D-GlcNAc-(1-&gt;4)-Mur2Ac(oyl-L-Ala-gamma-D-O-P-Glu-L-Lys-D-Ala-D-Ala)-di-trans,octa-cis-undecaprenyl diphosphate + ADP</text>
        <dbReference type="Rhea" id="RHEA:59488"/>
        <dbReference type="ChEBI" id="CHEBI:30616"/>
        <dbReference type="ChEBI" id="CHEBI:60033"/>
        <dbReference type="ChEBI" id="CHEBI:143132"/>
        <dbReference type="ChEBI" id="CHEBI:456216"/>
    </reaction>
</comment>
<feature type="domain" description="Mur ligase central" evidence="2">
    <location>
        <begin position="67"/>
        <end position="180"/>
    </location>
</feature>
<dbReference type="EC" id="6.3.5.13" evidence="1"/>
<comment type="caution">
    <text evidence="4">The sequence shown here is derived from an EMBL/GenBank/DDBJ whole genome shotgun (WGS) entry which is preliminary data.</text>
</comment>
<comment type="caution">
    <text evidence="1">Lacks conserved residue(s) required for the propagation of feature annotation.</text>
</comment>
<gene>
    <name evidence="1" type="primary">murT</name>
    <name evidence="4" type="ORF">GCM10009855_06040</name>
</gene>
<evidence type="ECO:0000259" key="2">
    <source>
        <dbReference type="Pfam" id="PF08245"/>
    </source>
</evidence>
<dbReference type="Pfam" id="PF08353">
    <property type="entry name" value="MurT_C"/>
    <property type="match status" value="1"/>
</dbReference>
<dbReference type="EMBL" id="BAAARB010000002">
    <property type="protein sequence ID" value="GAA2369518.1"/>
    <property type="molecule type" value="Genomic_DNA"/>
</dbReference>
<keyword evidence="1" id="KW-0547">Nucleotide-binding</keyword>
<sequence length="434" mass="45885">MSEARRIPDRPRPPVRTRVALTAAAAARWASRAAGRGKGSMIGGLVAEKIDPRIMLRLAAGREIALITGTNGKSTTTRMTAAALAGLGEVATQADGANMDAGIIATLSLQPDAPVAALEVDELHVAHVADNTSPRVFTLLNLSRDQLDRVGEINIIEQSLRGGIARHPDAVVVANCDDVLVTSAAFDAPNVVWVAAGAGWVGDSVSCPRSGEPIVRHGEDWYSTGDERFRRPAPQWWFDDDKIYGPDGFVAPMALRVPGRANRGNATQAVATAVAMGADPADAVAAVGTVGEVAGRYGTVQLGDHRIRTLLAKNPAGWQEALAMIDTDADSLVIAVNGQVPDGEDLSWLWDVRFEEFEQVEVVASGERAADLSVRLLYAGAEHTVTDDPFAAIAACPPGRVEVLANYTAFRDLGVALERAGARPVENTVEDNAR</sequence>
<dbReference type="RefSeq" id="WP_062366373.1">
    <property type="nucleotide sequence ID" value="NZ_BAAARB010000002.1"/>
</dbReference>
<dbReference type="PANTHER" id="PTHR23135:SF7">
    <property type="entry name" value="LIPID II ISOGLUTAMINYL SYNTHASE (GLUTAMINE-HYDROLYZING) SUBUNIT MURT"/>
    <property type="match status" value="1"/>
</dbReference>
<comment type="subunit">
    <text evidence="1">Forms a heterodimer with GatD.</text>
</comment>
<keyword evidence="5" id="KW-1185">Reference proteome</keyword>
<proteinExistence type="inferred from homology"/>
<dbReference type="Pfam" id="PF08245">
    <property type="entry name" value="Mur_ligase_M"/>
    <property type="match status" value="1"/>
</dbReference>
<feature type="domain" description="Lipid II isoglutaminyl synthase (glutamine-hydrolyzing) subunit MurT C-terminal" evidence="3">
    <location>
        <begin position="311"/>
        <end position="409"/>
    </location>
</feature>
<dbReference type="InterPro" id="IPR043703">
    <property type="entry name" value="Lipid_II_synth_MurT"/>
</dbReference>
<evidence type="ECO:0000313" key="4">
    <source>
        <dbReference type="EMBL" id="GAA2369518.1"/>
    </source>
</evidence>
<evidence type="ECO:0000313" key="5">
    <source>
        <dbReference type="Proteomes" id="UP001501170"/>
    </source>
</evidence>
<dbReference type="Gene3D" id="3.40.1190.10">
    <property type="entry name" value="Mur-like, catalytic domain"/>
    <property type="match status" value="1"/>
</dbReference>
<comment type="pathway">
    <text evidence="1">Cell wall biogenesis; peptidoglycan biosynthesis.</text>
</comment>
<keyword evidence="1 4" id="KW-0436">Ligase</keyword>
<comment type="function">
    <text evidence="1">The lipid II isoglutaminyl synthase complex catalyzes the formation of alpha-D-isoglutamine in the cell wall lipid II stem peptide. The MurT subunit catalyzes the ATP-dependent amidation of D-glutamate residue of lipid II, converting it to an isoglutamine residue.</text>
</comment>
<dbReference type="InterPro" id="IPR013564">
    <property type="entry name" value="MurT_C"/>
</dbReference>
<dbReference type="Proteomes" id="UP001501170">
    <property type="component" value="Unassembled WGS sequence"/>
</dbReference>
<keyword evidence="1" id="KW-0573">Peptidoglycan synthesis</keyword>
<protein>
    <recommendedName>
        <fullName evidence="1">Lipid II isoglutaminyl synthase (glutamine-hydrolyzing) subunit MurT</fullName>
        <ecNumber evidence="1">6.3.5.13</ecNumber>
    </recommendedName>
</protein>
<comment type="catalytic activity">
    <reaction evidence="1">
        <text>beta-D-GlcNAc-(1-&gt;4)-Mur2Ac(oyl-L-Ala-gamma-D-O-P-Glu-L-Lys-D-Ala-D-Ala)-di-trans,octa-cis-undecaprenyl diphosphate + NH4(+) = beta-D-GlcNAc-(1-&gt;4)-Mur2Ac(oyl-L-Ala-D-isoglutaminyl-L-Lys-D-Ala-D-Ala)-di-trans,octa-cis-undecaprenyl diphosphate + phosphate + H(+)</text>
        <dbReference type="Rhea" id="RHEA:57932"/>
        <dbReference type="ChEBI" id="CHEBI:15378"/>
        <dbReference type="ChEBI" id="CHEBI:28938"/>
        <dbReference type="ChEBI" id="CHEBI:43474"/>
        <dbReference type="ChEBI" id="CHEBI:62233"/>
        <dbReference type="ChEBI" id="CHEBI:143132"/>
    </reaction>
</comment>
<feature type="active site" evidence="1">
    <location>
        <position position="345"/>
    </location>
</feature>
<dbReference type="InterPro" id="IPR013221">
    <property type="entry name" value="Mur_ligase_cen"/>
</dbReference>
<keyword evidence="1" id="KW-0961">Cell wall biogenesis/degradation</keyword>
<dbReference type="GO" id="GO:0016874">
    <property type="term" value="F:ligase activity"/>
    <property type="evidence" value="ECO:0007669"/>
    <property type="project" value="UniProtKB-KW"/>
</dbReference>
<organism evidence="4 5">
    <name type="scientific">Gordonia cholesterolivorans</name>
    <dbReference type="NCBI Taxonomy" id="559625"/>
    <lineage>
        <taxon>Bacteria</taxon>
        <taxon>Bacillati</taxon>
        <taxon>Actinomycetota</taxon>
        <taxon>Actinomycetes</taxon>
        <taxon>Mycobacteriales</taxon>
        <taxon>Gordoniaceae</taxon>
        <taxon>Gordonia</taxon>
    </lineage>
</organism>
<comment type="catalytic activity">
    <reaction evidence="1">
        <text>beta-D-GlcNAc-(1-&gt;4)-Mur2Ac(oyl-L-Ala-gamma-D-Glu-L-Lys-D-Ala-D-Ala)-di-trans,octa-cis-undecaprenyl diphosphate + L-glutamine + ATP + H2O = beta-D-GlcNAc-(1-&gt;4)-Mur2Ac(oyl-L-Ala-D-isoglutaminyl-L-Lys-D-Ala-D-Ala)-di-trans,octa-cis-undecaprenyl diphosphate + L-glutamate + ADP + phosphate + H(+)</text>
        <dbReference type="Rhea" id="RHEA:57928"/>
        <dbReference type="ChEBI" id="CHEBI:15377"/>
        <dbReference type="ChEBI" id="CHEBI:15378"/>
        <dbReference type="ChEBI" id="CHEBI:29985"/>
        <dbReference type="ChEBI" id="CHEBI:30616"/>
        <dbReference type="ChEBI" id="CHEBI:43474"/>
        <dbReference type="ChEBI" id="CHEBI:58359"/>
        <dbReference type="ChEBI" id="CHEBI:60033"/>
        <dbReference type="ChEBI" id="CHEBI:62233"/>
        <dbReference type="ChEBI" id="CHEBI:456216"/>
        <dbReference type="EC" id="6.3.5.13"/>
    </reaction>
</comment>
<accession>A0ABN3H5C5</accession>
<reference evidence="4 5" key="1">
    <citation type="journal article" date="2019" name="Int. J. Syst. Evol. Microbiol.">
        <title>The Global Catalogue of Microorganisms (GCM) 10K type strain sequencing project: providing services to taxonomists for standard genome sequencing and annotation.</title>
        <authorList>
            <consortium name="The Broad Institute Genomics Platform"/>
            <consortium name="The Broad Institute Genome Sequencing Center for Infectious Disease"/>
            <person name="Wu L."/>
            <person name="Ma J."/>
        </authorList>
    </citation>
    <scope>NUCLEOTIDE SEQUENCE [LARGE SCALE GENOMIC DNA]</scope>
    <source>
        <strain evidence="4 5">JCM 16227</strain>
    </source>
</reference>
<dbReference type="PANTHER" id="PTHR23135">
    <property type="entry name" value="MUR LIGASE FAMILY MEMBER"/>
    <property type="match status" value="1"/>
</dbReference>
<keyword evidence="1" id="KW-0479">Metal-binding</keyword>
<evidence type="ECO:0000259" key="3">
    <source>
        <dbReference type="Pfam" id="PF08353"/>
    </source>
</evidence>
<keyword evidence="1" id="KW-0133">Cell shape</keyword>
<name>A0ABN3H5C5_9ACTN</name>
<dbReference type="InterPro" id="IPR036565">
    <property type="entry name" value="Mur-like_cat_sf"/>
</dbReference>
<keyword evidence="1" id="KW-0067">ATP-binding</keyword>